<accession>A0AAV4E119</accession>
<feature type="compositionally biased region" description="Acidic residues" evidence="1">
    <location>
        <begin position="225"/>
        <end position="235"/>
    </location>
</feature>
<keyword evidence="3" id="KW-1185">Reference proteome</keyword>
<protein>
    <submittedName>
        <fullName evidence="2">Uncharacterized protein</fullName>
    </submittedName>
</protein>
<dbReference type="EMBL" id="BLXT01008590">
    <property type="protein sequence ID" value="GFO50253.1"/>
    <property type="molecule type" value="Genomic_DNA"/>
</dbReference>
<feature type="compositionally biased region" description="Basic residues" evidence="1">
    <location>
        <begin position="211"/>
        <end position="220"/>
    </location>
</feature>
<comment type="caution">
    <text evidence="2">The sequence shown here is derived from an EMBL/GenBank/DDBJ whole genome shotgun (WGS) entry which is preliminary data.</text>
</comment>
<proteinExistence type="predicted"/>
<sequence>MGPRDPPTPSKLNSHYQSTAKCPNITETNRTKVNETVATTFAFSLAYTSSSTADQFPTSTLRTRYFNARSRKTQRRWQYLAEGTTGTATLSLLKSSGSSTRPVKYRTRSSGIFAGSAGAVCQCPGWNYIRRGSPPRATRGDKKIKIIGIKSYTFVPPCMRAELHNNGPRDFREQEIRESRDSGLISSLKNHLKAFDPSGQFLLVISSGKSHKISSRFKGKWHNDVDDDDDDDDDDNKQQQHRR</sequence>
<gene>
    <name evidence="2" type="ORF">PoB_007675800</name>
</gene>
<reference evidence="2 3" key="1">
    <citation type="journal article" date="2021" name="Elife">
        <title>Chloroplast acquisition without the gene transfer in kleptoplastic sea slugs, Plakobranchus ocellatus.</title>
        <authorList>
            <person name="Maeda T."/>
            <person name="Takahashi S."/>
            <person name="Yoshida T."/>
            <person name="Shimamura S."/>
            <person name="Takaki Y."/>
            <person name="Nagai Y."/>
            <person name="Toyoda A."/>
            <person name="Suzuki Y."/>
            <person name="Arimoto A."/>
            <person name="Ishii H."/>
            <person name="Satoh N."/>
            <person name="Nishiyama T."/>
            <person name="Hasebe M."/>
            <person name="Maruyama T."/>
            <person name="Minagawa J."/>
            <person name="Obokata J."/>
            <person name="Shigenobu S."/>
        </authorList>
    </citation>
    <scope>NUCLEOTIDE SEQUENCE [LARGE SCALE GENOMIC DNA]</scope>
</reference>
<evidence type="ECO:0000256" key="1">
    <source>
        <dbReference type="SAM" id="MobiDB-lite"/>
    </source>
</evidence>
<organism evidence="2 3">
    <name type="scientific">Plakobranchus ocellatus</name>
    <dbReference type="NCBI Taxonomy" id="259542"/>
    <lineage>
        <taxon>Eukaryota</taxon>
        <taxon>Metazoa</taxon>
        <taxon>Spiralia</taxon>
        <taxon>Lophotrochozoa</taxon>
        <taxon>Mollusca</taxon>
        <taxon>Gastropoda</taxon>
        <taxon>Heterobranchia</taxon>
        <taxon>Euthyneura</taxon>
        <taxon>Panpulmonata</taxon>
        <taxon>Sacoglossa</taxon>
        <taxon>Placobranchoidea</taxon>
        <taxon>Plakobranchidae</taxon>
        <taxon>Plakobranchus</taxon>
    </lineage>
</organism>
<evidence type="ECO:0000313" key="3">
    <source>
        <dbReference type="Proteomes" id="UP000735302"/>
    </source>
</evidence>
<feature type="region of interest" description="Disordered" evidence="1">
    <location>
        <begin position="211"/>
        <end position="243"/>
    </location>
</feature>
<dbReference type="AlphaFoldDB" id="A0AAV4E119"/>
<dbReference type="Proteomes" id="UP000735302">
    <property type="component" value="Unassembled WGS sequence"/>
</dbReference>
<evidence type="ECO:0000313" key="2">
    <source>
        <dbReference type="EMBL" id="GFO50253.1"/>
    </source>
</evidence>
<name>A0AAV4E119_9GAST</name>